<dbReference type="PANTHER" id="PTHR11328:SF24">
    <property type="entry name" value="MAJOR FACILITATOR SUPERFAMILY (MFS) PROFILE DOMAIN-CONTAINING PROTEIN"/>
    <property type="match status" value="1"/>
</dbReference>
<dbReference type="GO" id="GO:0005886">
    <property type="term" value="C:plasma membrane"/>
    <property type="evidence" value="ECO:0007669"/>
    <property type="project" value="TreeGrafter"/>
</dbReference>
<feature type="transmembrane region" description="Helical" evidence="2">
    <location>
        <begin position="407"/>
        <end position="429"/>
    </location>
</feature>
<evidence type="ECO:0000256" key="2">
    <source>
        <dbReference type="SAM" id="Phobius"/>
    </source>
</evidence>
<dbReference type="InterPro" id="IPR039672">
    <property type="entry name" value="MFS_2"/>
</dbReference>
<feature type="transmembrane region" description="Helical" evidence="2">
    <location>
        <begin position="151"/>
        <end position="175"/>
    </location>
</feature>
<keyword evidence="2" id="KW-1133">Transmembrane helix</keyword>
<name>A0A5E7ZYI4_9SPHN</name>
<dbReference type="Gene3D" id="1.20.1250.20">
    <property type="entry name" value="MFS general substrate transporter like domains"/>
    <property type="match status" value="1"/>
</dbReference>
<keyword evidence="2" id="KW-0472">Membrane</keyword>
<organism evidence="3 4">
    <name type="scientific">Sphingomonas aurantiaca</name>
    <dbReference type="NCBI Taxonomy" id="185949"/>
    <lineage>
        <taxon>Bacteria</taxon>
        <taxon>Pseudomonadati</taxon>
        <taxon>Pseudomonadota</taxon>
        <taxon>Alphaproteobacteria</taxon>
        <taxon>Sphingomonadales</taxon>
        <taxon>Sphingomonadaceae</taxon>
        <taxon>Sphingomonas</taxon>
    </lineage>
</organism>
<dbReference type="Proteomes" id="UP000326857">
    <property type="component" value="Unassembled WGS sequence"/>
</dbReference>
<comment type="similarity">
    <text evidence="1">Belongs to the sodium:galactoside symporter (TC 2.A.2) family.</text>
</comment>
<evidence type="ECO:0000313" key="4">
    <source>
        <dbReference type="Proteomes" id="UP000326857"/>
    </source>
</evidence>
<proteinExistence type="inferred from homology"/>
<dbReference type="Pfam" id="PF13347">
    <property type="entry name" value="MFS_2"/>
    <property type="match status" value="1"/>
</dbReference>
<keyword evidence="3" id="KW-0813">Transport</keyword>
<gene>
    <name evidence="3" type="ORF">SPHINGO391_480051</name>
</gene>
<feature type="transmembrane region" description="Helical" evidence="2">
    <location>
        <begin position="232"/>
        <end position="256"/>
    </location>
</feature>
<keyword evidence="2" id="KW-0812">Transmembrane</keyword>
<dbReference type="EMBL" id="CABVLI010000043">
    <property type="protein sequence ID" value="VVT24052.1"/>
    <property type="molecule type" value="Genomic_DNA"/>
</dbReference>
<dbReference type="RefSeq" id="WP_234422754.1">
    <property type="nucleotide sequence ID" value="NZ_LR701528.1"/>
</dbReference>
<feature type="transmembrane region" description="Helical" evidence="2">
    <location>
        <begin position="295"/>
        <end position="314"/>
    </location>
</feature>
<feature type="transmembrane region" description="Helical" evidence="2">
    <location>
        <begin position="21"/>
        <end position="49"/>
    </location>
</feature>
<protein>
    <submittedName>
        <fullName evidence="3">Sugar transporter</fullName>
    </submittedName>
</protein>
<feature type="transmembrane region" description="Helical" evidence="2">
    <location>
        <begin position="320"/>
        <end position="341"/>
    </location>
</feature>
<dbReference type="GO" id="GO:0008643">
    <property type="term" value="P:carbohydrate transport"/>
    <property type="evidence" value="ECO:0007669"/>
    <property type="project" value="InterPro"/>
</dbReference>
<keyword evidence="3" id="KW-0762">Sugar transport</keyword>
<feature type="transmembrane region" description="Helical" evidence="2">
    <location>
        <begin position="61"/>
        <end position="80"/>
    </location>
</feature>
<feature type="transmembrane region" description="Helical" evidence="2">
    <location>
        <begin position="268"/>
        <end position="288"/>
    </location>
</feature>
<feature type="transmembrane region" description="Helical" evidence="2">
    <location>
        <begin position="92"/>
        <end position="116"/>
    </location>
</feature>
<reference evidence="3 4" key="1">
    <citation type="submission" date="2019-09" db="EMBL/GenBank/DDBJ databases">
        <authorList>
            <person name="Dittami M. S."/>
        </authorList>
    </citation>
    <scope>NUCLEOTIDE SEQUENCE [LARGE SCALE GENOMIC DNA]</scope>
    <source>
        <strain evidence="3">SPHINGO391</strain>
    </source>
</reference>
<dbReference type="GO" id="GO:0015293">
    <property type="term" value="F:symporter activity"/>
    <property type="evidence" value="ECO:0007669"/>
    <property type="project" value="InterPro"/>
</dbReference>
<dbReference type="AlphaFoldDB" id="A0A5E7ZYI4"/>
<dbReference type="SUPFAM" id="SSF103473">
    <property type="entry name" value="MFS general substrate transporter"/>
    <property type="match status" value="1"/>
</dbReference>
<sequence>MRDVPPEAPAPLNQAQPPARATLVLFSAGDFAFNLYWQAISLYLLFFYMDALALPPATAGLIFMIGAIWDGAADFLAGAAAERMRLSYRRMVGWGALPLGLAFAAMFAVPAGAALWALATQILFRTLYAFTNIPYAAWTTRVAQTSRDRSLVAGLRMGFGSAAAALVALALPGLAEKTGSYGAASALLAVLGVPLLAIMAWRVPEPSLPAPRIEAPAIFAGLVTLARNRAFIALNVAAALGGAATALTTQSVLYYFRYVLLDTPGGPRALAGMALGSLVAVPVWTALARAQGARVAWIGAGALALAVPAVFALVRAPGSAGTVAFLLAMQAAFVGFALAAWTLLPDAVDWDEARTGKRVEALAFGTFALVQKIALAGAGFAIGAIYQASGFVAGAVQGATSLRAIRWLMLACPAVLIAAMLVAVIAIPLRRDTLLRLRRA</sequence>
<evidence type="ECO:0000313" key="3">
    <source>
        <dbReference type="EMBL" id="VVT24052.1"/>
    </source>
</evidence>
<evidence type="ECO:0000256" key="1">
    <source>
        <dbReference type="ARBA" id="ARBA00009617"/>
    </source>
</evidence>
<dbReference type="PANTHER" id="PTHR11328">
    <property type="entry name" value="MAJOR FACILITATOR SUPERFAMILY DOMAIN-CONTAINING PROTEIN"/>
    <property type="match status" value="1"/>
</dbReference>
<dbReference type="InterPro" id="IPR036259">
    <property type="entry name" value="MFS_trans_sf"/>
</dbReference>
<feature type="transmembrane region" description="Helical" evidence="2">
    <location>
        <begin position="362"/>
        <end position="387"/>
    </location>
</feature>
<feature type="transmembrane region" description="Helical" evidence="2">
    <location>
        <begin position="122"/>
        <end position="139"/>
    </location>
</feature>
<accession>A0A5E7ZYI4</accession>
<feature type="transmembrane region" description="Helical" evidence="2">
    <location>
        <begin position="181"/>
        <end position="203"/>
    </location>
</feature>